<evidence type="ECO:0000256" key="3">
    <source>
        <dbReference type="ARBA" id="ARBA00022806"/>
    </source>
</evidence>
<dbReference type="GO" id="GO:0000725">
    <property type="term" value="P:recombinational repair"/>
    <property type="evidence" value="ECO:0007669"/>
    <property type="project" value="TreeGrafter"/>
</dbReference>
<dbReference type="InterPro" id="IPR027417">
    <property type="entry name" value="P-loop_NTPase"/>
</dbReference>
<keyword evidence="8" id="KW-1185">Reference proteome</keyword>
<dbReference type="InterPro" id="IPR014017">
    <property type="entry name" value="DNA_helicase_UvrD-like_C"/>
</dbReference>
<sequence length="431" mass="48279">MASEPDTENPWAATTIWGKAVAKISGRVPFVHSRKDSSKDLDHQFRQELEAISTQMPSQFLASEQPATSEAGHLIIHGVAGSGKTLMLCAHAQELAEGLRAKRSLTPILVLCYNEPLAVWLQQQLHSKGLQSWIVVRHFHRWCREQLLHFQLELPPKTLTPSAQMKDLVDRVIQGLSNGSIPTGQYSAVLVDEAHDFSGPWLAMLTHLPTPETNHLELYFDDAQSMFKRKRTSRIQFKRLGIHTHQVQRLTINHRNTAPIFNAAQRMAGPLIEPQDTPDSAIPRLKPLSSQRPGPAVLLFPMANLRAQGRKTTELLQQAHQSEGTAWGNMAVLCSNRFQMDVCNGALRYQRIPHQLRKGFGEFNPQEDTVKIMSLNACSGLEFDVVVIVDSGEPPTNEAELEEKQRQLYIAATRAKHRLYIVGLGQPESDS</sequence>
<keyword evidence="1" id="KW-0547">Nucleotide-binding</keyword>
<feature type="domain" description="UvrD-like helicase C-terminal" evidence="6">
    <location>
        <begin position="367"/>
        <end position="421"/>
    </location>
</feature>
<dbReference type="GO" id="GO:0005524">
    <property type="term" value="F:ATP binding"/>
    <property type="evidence" value="ECO:0007669"/>
    <property type="project" value="UniProtKB-KW"/>
</dbReference>
<evidence type="ECO:0000256" key="1">
    <source>
        <dbReference type="ARBA" id="ARBA00022741"/>
    </source>
</evidence>
<evidence type="ECO:0000256" key="2">
    <source>
        <dbReference type="ARBA" id="ARBA00022801"/>
    </source>
</evidence>
<dbReference type="RefSeq" id="WP_136572325.1">
    <property type="nucleotide sequence ID" value="NZ_STFG01000002.1"/>
</dbReference>
<keyword evidence="3" id="KW-0347">Helicase</keyword>
<accession>A0A4S8FAA0</accession>
<dbReference type="Pfam" id="PF13361">
    <property type="entry name" value="UvrD_C"/>
    <property type="match status" value="1"/>
</dbReference>
<comment type="caution">
    <text evidence="7">The sequence shown here is derived from an EMBL/GenBank/DDBJ whole genome shotgun (WGS) entry which is preliminary data.</text>
</comment>
<dbReference type="SUPFAM" id="SSF52540">
    <property type="entry name" value="P-loop containing nucleoside triphosphate hydrolases"/>
    <property type="match status" value="1"/>
</dbReference>
<dbReference type="OrthoDB" id="393237at2"/>
<dbReference type="PANTHER" id="PTHR11070:SF2">
    <property type="entry name" value="ATP-DEPENDENT DNA HELICASE SRS2"/>
    <property type="match status" value="1"/>
</dbReference>
<name>A0A4S8FAA0_9BURK</name>
<proteinExistence type="predicted"/>
<keyword evidence="4" id="KW-0067">ATP-binding</keyword>
<protein>
    <recommendedName>
        <fullName evidence="5">DNA 3'-5' helicase II</fullName>
    </recommendedName>
</protein>
<dbReference type="AlphaFoldDB" id="A0A4S8FAA0"/>
<reference evidence="7 8" key="1">
    <citation type="journal article" date="2015" name="Antonie Van Leeuwenhoek">
        <title>Lampropedia puyangensis sp. nov., isolated from symptomatic bark of Populus ? euramericana canker and emended description of Lampropedia hyalina (Ehrenberg 1832) Lee et al. 2004.</title>
        <authorList>
            <person name="Li Y."/>
            <person name="Wang T."/>
            <person name="Piao C.G."/>
            <person name="Wang L.F."/>
            <person name="Tian G.Z."/>
            <person name="Zhu T.H."/>
            <person name="Guo M.W."/>
        </authorList>
    </citation>
    <scope>NUCLEOTIDE SEQUENCE [LARGE SCALE GENOMIC DNA]</scope>
    <source>
        <strain evidence="7 8">2-bin</strain>
    </source>
</reference>
<dbReference type="Gene3D" id="3.40.50.300">
    <property type="entry name" value="P-loop containing nucleotide triphosphate hydrolases"/>
    <property type="match status" value="2"/>
</dbReference>
<evidence type="ECO:0000256" key="5">
    <source>
        <dbReference type="ARBA" id="ARBA00034923"/>
    </source>
</evidence>
<dbReference type="PANTHER" id="PTHR11070">
    <property type="entry name" value="UVRD / RECB / PCRA DNA HELICASE FAMILY MEMBER"/>
    <property type="match status" value="1"/>
</dbReference>
<evidence type="ECO:0000313" key="7">
    <source>
        <dbReference type="EMBL" id="THU04430.1"/>
    </source>
</evidence>
<dbReference type="EMBL" id="STFG01000002">
    <property type="protein sequence ID" value="THU04430.1"/>
    <property type="molecule type" value="Genomic_DNA"/>
</dbReference>
<dbReference type="GO" id="GO:0043138">
    <property type="term" value="F:3'-5' DNA helicase activity"/>
    <property type="evidence" value="ECO:0007669"/>
    <property type="project" value="TreeGrafter"/>
</dbReference>
<evidence type="ECO:0000313" key="8">
    <source>
        <dbReference type="Proteomes" id="UP000308917"/>
    </source>
</evidence>
<evidence type="ECO:0000256" key="4">
    <source>
        <dbReference type="ARBA" id="ARBA00022840"/>
    </source>
</evidence>
<gene>
    <name evidence="7" type="ORF">E9531_03280</name>
</gene>
<dbReference type="GO" id="GO:0003677">
    <property type="term" value="F:DNA binding"/>
    <property type="evidence" value="ECO:0007669"/>
    <property type="project" value="InterPro"/>
</dbReference>
<dbReference type="GO" id="GO:0016787">
    <property type="term" value="F:hydrolase activity"/>
    <property type="evidence" value="ECO:0007669"/>
    <property type="project" value="UniProtKB-KW"/>
</dbReference>
<evidence type="ECO:0000259" key="6">
    <source>
        <dbReference type="Pfam" id="PF13361"/>
    </source>
</evidence>
<organism evidence="7 8">
    <name type="scientific">Lampropedia puyangensis</name>
    <dbReference type="NCBI Taxonomy" id="1330072"/>
    <lineage>
        <taxon>Bacteria</taxon>
        <taxon>Pseudomonadati</taxon>
        <taxon>Pseudomonadota</taxon>
        <taxon>Betaproteobacteria</taxon>
        <taxon>Burkholderiales</taxon>
        <taxon>Comamonadaceae</taxon>
        <taxon>Lampropedia</taxon>
    </lineage>
</organism>
<dbReference type="Proteomes" id="UP000308917">
    <property type="component" value="Unassembled WGS sequence"/>
</dbReference>
<dbReference type="InterPro" id="IPR000212">
    <property type="entry name" value="DNA_helicase_UvrD/REP"/>
</dbReference>
<keyword evidence="2" id="KW-0378">Hydrolase</keyword>